<gene>
    <name evidence="5" type="ORF">ACFSJG_12315</name>
</gene>
<dbReference type="PROSITE" id="PS00061">
    <property type="entry name" value="ADH_SHORT"/>
    <property type="match status" value="1"/>
</dbReference>
<keyword evidence="2" id="KW-0560">Oxidoreductase</keyword>
<dbReference type="EMBL" id="JBHUFB010000010">
    <property type="protein sequence ID" value="MFD1813004.1"/>
    <property type="molecule type" value="Genomic_DNA"/>
</dbReference>
<dbReference type="Proteomes" id="UP001597286">
    <property type="component" value="Unassembled WGS sequence"/>
</dbReference>
<sequence>MGNRFEGKVAFITGAARGQGRAEAVKFASEGADIIALDACVKFDSTPYEGATEEDLAETVRLVEEQGRKIVATKTDVRDFAAVSAALDAGVESLGRLDIVVANAGICSAALSWEITPEQWQETIDVNLTGVFFTCKAAIPKLIEQGEGGSIVITSSVAGIKGVPFYGHYVASKHGVAGLTKTMANELGEHRIRVNSVHPHGVTTGMVMTDMLPLLERYAETLAPTFMAAIPDGFSDPEDVASVVAFLSSSEARHITGINMPIDLGNTIR</sequence>
<name>A0ABW4P5Q8_9NOCA</name>
<dbReference type="PANTHER" id="PTHR24321:SF8">
    <property type="entry name" value="ESTRADIOL 17-BETA-DEHYDROGENASE 8-RELATED"/>
    <property type="match status" value="1"/>
</dbReference>
<evidence type="ECO:0000256" key="4">
    <source>
        <dbReference type="RuleBase" id="RU000363"/>
    </source>
</evidence>
<evidence type="ECO:0000313" key="5">
    <source>
        <dbReference type="EMBL" id="MFD1813004.1"/>
    </source>
</evidence>
<organism evidence="5 6">
    <name type="scientific">Rhodococcus gannanensis</name>
    <dbReference type="NCBI Taxonomy" id="1960308"/>
    <lineage>
        <taxon>Bacteria</taxon>
        <taxon>Bacillati</taxon>
        <taxon>Actinomycetota</taxon>
        <taxon>Actinomycetes</taxon>
        <taxon>Mycobacteriales</taxon>
        <taxon>Nocardiaceae</taxon>
        <taxon>Rhodococcus</taxon>
    </lineage>
</organism>
<evidence type="ECO:0000256" key="3">
    <source>
        <dbReference type="ARBA" id="ARBA00023027"/>
    </source>
</evidence>
<keyword evidence="3" id="KW-0520">NAD</keyword>
<dbReference type="RefSeq" id="WP_378485509.1">
    <property type="nucleotide sequence ID" value="NZ_JBHUFB010000010.1"/>
</dbReference>
<evidence type="ECO:0000256" key="1">
    <source>
        <dbReference type="ARBA" id="ARBA00006484"/>
    </source>
</evidence>
<dbReference type="InterPro" id="IPR023985">
    <property type="entry name" value="SDR_subfam_1"/>
</dbReference>
<dbReference type="PRINTS" id="PR00080">
    <property type="entry name" value="SDRFAMILY"/>
</dbReference>
<comment type="caution">
    <text evidence="5">The sequence shown here is derived from an EMBL/GenBank/DDBJ whole genome shotgun (WGS) entry which is preliminary data.</text>
</comment>
<dbReference type="InterPro" id="IPR020904">
    <property type="entry name" value="Sc_DH/Rdtase_CS"/>
</dbReference>
<reference evidence="6" key="1">
    <citation type="journal article" date="2019" name="Int. J. Syst. Evol. Microbiol.">
        <title>The Global Catalogue of Microorganisms (GCM) 10K type strain sequencing project: providing services to taxonomists for standard genome sequencing and annotation.</title>
        <authorList>
            <consortium name="The Broad Institute Genomics Platform"/>
            <consortium name="The Broad Institute Genome Sequencing Center for Infectious Disease"/>
            <person name="Wu L."/>
            <person name="Ma J."/>
        </authorList>
    </citation>
    <scope>NUCLEOTIDE SEQUENCE [LARGE SCALE GENOMIC DNA]</scope>
    <source>
        <strain evidence="6">DT72</strain>
    </source>
</reference>
<comment type="similarity">
    <text evidence="1 4">Belongs to the short-chain dehydrogenases/reductases (SDR) family.</text>
</comment>
<dbReference type="InterPro" id="IPR002347">
    <property type="entry name" value="SDR_fam"/>
</dbReference>
<evidence type="ECO:0000256" key="2">
    <source>
        <dbReference type="ARBA" id="ARBA00023002"/>
    </source>
</evidence>
<dbReference type="NCBIfam" id="TIGR03971">
    <property type="entry name" value="SDR_subfam_1"/>
    <property type="match status" value="1"/>
</dbReference>
<accession>A0ABW4P5Q8</accession>
<dbReference type="PANTHER" id="PTHR24321">
    <property type="entry name" value="DEHYDROGENASES, SHORT CHAIN"/>
    <property type="match status" value="1"/>
</dbReference>
<dbReference type="InterPro" id="IPR036291">
    <property type="entry name" value="NAD(P)-bd_dom_sf"/>
</dbReference>
<dbReference type="SUPFAM" id="SSF51735">
    <property type="entry name" value="NAD(P)-binding Rossmann-fold domains"/>
    <property type="match status" value="1"/>
</dbReference>
<dbReference type="NCBIfam" id="NF009467">
    <property type="entry name" value="PRK12826.1-3"/>
    <property type="match status" value="1"/>
</dbReference>
<dbReference type="Pfam" id="PF00106">
    <property type="entry name" value="adh_short"/>
    <property type="match status" value="1"/>
</dbReference>
<keyword evidence="6" id="KW-1185">Reference proteome</keyword>
<evidence type="ECO:0000313" key="6">
    <source>
        <dbReference type="Proteomes" id="UP001597286"/>
    </source>
</evidence>
<proteinExistence type="inferred from homology"/>
<dbReference type="Gene3D" id="3.40.50.720">
    <property type="entry name" value="NAD(P)-binding Rossmann-like Domain"/>
    <property type="match status" value="1"/>
</dbReference>
<dbReference type="PRINTS" id="PR00081">
    <property type="entry name" value="GDHRDH"/>
</dbReference>
<protein>
    <submittedName>
        <fullName evidence="5">Mycofactocin-coupled SDR family oxidoreductase</fullName>
    </submittedName>
</protein>
<dbReference type="CDD" id="cd05233">
    <property type="entry name" value="SDR_c"/>
    <property type="match status" value="1"/>
</dbReference>